<dbReference type="Pfam" id="PF00596">
    <property type="entry name" value="Aldolase_II"/>
    <property type="match status" value="1"/>
</dbReference>
<accession>A0A175VJH0</accession>
<dbReference type="GO" id="GO:0016832">
    <property type="term" value="F:aldehyde-lyase activity"/>
    <property type="evidence" value="ECO:0007669"/>
    <property type="project" value="TreeGrafter"/>
</dbReference>
<keyword evidence="1" id="KW-0479">Metal-binding</keyword>
<dbReference type="InterPro" id="IPR050197">
    <property type="entry name" value="Aldolase_class_II_sugar_metab"/>
</dbReference>
<dbReference type="InterPro" id="IPR001303">
    <property type="entry name" value="Aldolase_II/adducin_N"/>
</dbReference>
<evidence type="ECO:0000313" key="4">
    <source>
        <dbReference type="EMBL" id="KXU80663.1"/>
    </source>
</evidence>
<dbReference type="RefSeq" id="WP_052445754.1">
    <property type="nucleotide sequence ID" value="NZ_AP027939.1"/>
</dbReference>
<dbReference type="Proteomes" id="UP000078435">
    <property type="component" value="Unassembled WGS sequence"/>
</dbReference>
<evidence type="ECO:0000256" key="1">
    <source>
        <dbReference type="ARBA" id="ARBA00022723"/>
    </source>
</evidence>
<dbReference type="GeneID" id="92812646"/>
<dbReference type="GO" id="GO:0046872">
    <property type="term" value="F:metal ion binding"/>
    <property type="evidence" value="ECO:0007669"/>
    <property type="project" value="UniProtKB-KW"/>
</dbReference>
<evidence type="ECO:0000313" key="7">
    <source>
        <dbReference type="Proteomes" id="UP001491613"/>
    </source>
</evidence>
<dbReference type="PANTHER" id="PTHR22789:SF0">
    <property type="entry name" value="3-OXO-TETRONATE 4-PHOSPHATE DECARBOXYLASE-RELATED"/>
    <property type="match status" value="1"/>
</dbReference>
<protein>
    <submittedName>
        <fullName evidence="4 5">Aldolase</fullName>
    </submittedName>
</protein>
<feature type="domain" description="Class II aldolase/adducin N-terminal" evidence="3">
    <location>
        <begin position="50"/>
        <end position="225"/>
    </location>
</feature>
<evidence type="ECO:0000313" key="5">
    <source>
        <dbReference type="EMBL" id="MEL3919776.1"/>
    </source>
</evidence>
<dbReference type="PANTHER" id="PTHR22789">
    <property type="entry name" value="FUCULOSE PHOSPHATE ALDOLASE"/>
    <property type="match status" value="1"/>
</dbReference>
<dbReference type="InterPro" id="IPR036409">
    <property type="entry name" value="Aldolase_II/adducin_N_sf"/>
</dbReference>
<reference evidence="5 7" key="2">
    <citation type="submission" date="2024-01" db="EMBL/GenBank/DDBJ databases">
        <title>Horizontal gene transfer in Aeromonas trota.</title>
        <authorList>
            <person name="Otero Olarra J.E."/>
            <person name="Perez Valdespino A."/>
        </authorList>
    </citation>
    <scope>NUCLEOTIDE SEQUENCE [LARGE SCALE GENOMIC DNA]</scope>
    <source>
        <strain evidence="5 7">9.1</strain>
    </source>
</reference>
<dbReference type="GO" id="GO:0005829">
    <property type="term" value="C:cytosol"/>
    <property type="evidence" value="ECO:0007669"/>
    <property type="project" value="TreeGrafter"/>
</dbReference>
<reference evidence="4 6" key="1">
    <citation type="submission" date="2016-02" db="EMBL/GenBank/DDBJ databases">
        <title>Draft genome sequence of Aeromonas trota strain 1999lcr isolated from cerebrospinal fluid (CSF).</title>
        <authorList>
            <person name="Dallagassa C.B."/>
            <person name="Prediger K.C."/>
            <person name="Weiss V.A."/>
            <person name="Assis F.E."/>
            <person name="Baura V."/>
            <person name="Cruz L.M."/>
            <person name="Souza E.M."/>
            <person name="Pedrosa F.O."/>
            <person name="Fadel-Picheth C.M."/>
        </authorList>
    </citation>
    <scope>NUCLEOTIDE SEQUENCE [LARGE SCALE GENOMIC DNA]</scope>
    <source>
        <strain evidence="4 6">1999lcr</strain>
    </source>
</reference>
<organism evidence="4 6">
    <name type="scientific">Aeromonas enteropelogenes</name>
    <name type="common">Aeromonas trota</name>
    <dbReference type="NCBI Taxonomy" id="29489"/>
    <lineage>
        <taxon>Bacteria</taxon>
        <taxon>Pseudomonadati</taxon>
        <taxon>Pseudomonadota</taxon>
        <taxon>Gammaproteobacteria</taxon>
        <taxon>Aeromonadales</taxon>
        <taxon>Aeromonadaceae</taxon>
        <taxon>Aeromonas</taxon>
    </lineage>
</organism>
<name>A0A175VJH0_AEREN</name>
<dbReference type="EMBL" id="JAZDDP010000003">
    <property type="protein sequence ID" value="MEL3919776.1"/>
    <property type="molecule type" value="Genomic_DNA"/>
</dbReference>
<gene>
    <name evidence="4" type="ORF">LCR_11270</name>
    <name evidence="5" type="ORF">V1482_10150</name>
</gene>
<comment type="caution">
    <text evidence="4">The sequence shown here is derived from an EMBL/GenBank/DDBJ whole genome shotgun (WGS) entry which is preliminary data.</text>
</comment>
<dbReference type="Gene3D" id="3.40.225.10">
    <property type="entry name" value="Class II aldolase/adducin N-terminal domain"/>
    <property type="match status" value="1"/>
</dbReference>
<dbReference type="EMBL" id="JMGO02000003">
    <property type="protein sequence ID" value="KXU80663.1"/>
    <property type="molecule type" value="Genomic_DNA"/>
</dbReference>
<evidence type="ECO:0000256" key="2">
    <source>
        <dbReference type="ARBA" id="ARBA00023239"/>
    </source>
</evidence>
<evidence type="ECO:0000259" key="3">
    <source>
        <dbReference type="SMART" id="SM01007"/>
    </source>
</evidence>
<keyword evidence="2" id="KW-0456">Lyase</keyword>
<dbReference type="GO" id="GO:0019323">
    <property type="term" value="P:pentose catabolic process"/>
    <property type="evidence" value="ECO:0007669"/>
    <property type="project" value="TreeGrafter"/>
</dbReference>
<dbReference type="SUPFAM" id="SSF53639">
    <property type="entry name" value="AraD/HMP-PK domain-like"/>
    <property type="match status" value="1"/>
</dbReference>
<evidence type="ECO:0000313" key="6">
    <source>
        <dbReference type="Proteomes" id="UP000078435"/>
    </source>
</evidence>
<dbReference type="Proteomes" id="UP001491613">
    <property type="component" value="Unassembled WGS sequence"/>
</dbReference>
<dbReference type="OrthoDB" id="5500703at2"/>
<dbReference type="AlphaFoldDB" id="A0A175VJH0"/>
<dbReference type="SMART" id="SM01007">
    <property type="entry name" value="Aldolase_II"/>
    <property type="match status" value="1"/>
</dbReference>
<proteinExistence type="predicted"/>
<sequence>MNCDIRTAADWTINPPLPDFVYHWEEGKDPVTPEQVHAFFYSAPMEQLKQRICDIGRRLWQKEYVDGNGGNISVRVGDNLVLCTPTLISKGFMRPEDLCLVDMDGRQKAGIRPSTSEIKTHLAIMRRSGARSCVHAHPAHANAFLITGSVPPSGIMPEPDIFFGEVGLAAYATPGSQENAHNVGEASVDHQCIFMENHGVIVWGDHVEDAYWKLENVDAYCRILLLATELERPITRVDAASMRDFIRIRQALGMPDARSERSDAELFNATEFAGRPLHTR</sequence>
<keyword evidence="7" id="KW-1185">Reference proteome</keyword>